<evidence type="ECO:0000313" key="5">
    <source>
        <dbReference type="Proteomes" id="UP000541352"/>
    </source>
</evidence>
<gene>
    <name evidence="4" type="ORF">FHS57_000629</name>
</gene>
<keyword evidence="5" id="KW-1185">Reference proteome</keyword>
<dbReference type="PIRSF" id="PIRSF012524">
    <property type="entry name" value="YitL_S1"/>
    <property type="match status" value="1"/>
</dbReference>
<dbReference type="InterPro" id="IPR014464">
    <property type="entry name" value="CvfB_fam"/>
</dbReference>
<evidence type="ECO:0008006" key="6">
    <source>
        <dbReference type="Google" id="ProtNLM"/>
    </source>
</evidence>
<reference evidence="4 5" key="1">
    <citation type="submission" date="2020-08" db="EMBL/GenBank/DDBJ databases">
        <title>Genomic Encyclopedia of Type Strains, Phase IV (KMG-IV): sequencing the most valuable type-strain genomes for metagenomic binning, comparative biology and taxonomic classification.</title>
        <authorList>
            <person name="Goeker M."/>
        </authorList>
    </citation>
    <scope>NUCLEOTIDE SEQUENCE [LARGE SCALE GENOMIC DNA]</scope>
    <source>
        <strain evidence="4 5">DSM 17976</strain>
    </source>
</reference>
<organism evidence="4 5">
    <name type="scientific">Runella defluvii</name>
    <dbReference type="NCBI Taxonomy" id="370973"/>
    <lineage>
        <taxon>Bacteria</taxon>
        <taxon>Pseudomonadati</taxon>
        <taxon>Bacteroidota</taxon>
        <taxon>Cytophagia</taxon>
        <taxon>Cytophagales</taxon>
        <taxon>Spirosomataceae</taxon>
        <taxon>Runella</taxon>
    </lineage>
</organism>
<name>A0A7W5ZFZ0_9BACT</name>
<feature type="domain" description="Conserved virulence factor B first S1" evidence="2">
    <location>
        <begin position="9"/>
        <end position="66"/>
    </location>
</feature>
<dbReference type="AlphaFoldDB" id="A0A7W5ZFZ0"/>
<dbReference type="Gene3D" id="2.40.50.140">
    <property type="entry name" value="Nucleic acid-binding proteins"/>
    <property type="match status" value="1"/>
</dbReference>
<dbReference type="InterPro" id="IPR036388">
    <property type="entry name" value="WH-like_DNA-bd_sf"/>
</dbReference>
<dbReference type="PANTHER" id="PTHR37296">
    <property type="entry name" value="CONSERVED VIRULENCE FACTOR B"/>
    <property type="match status" value="1"/>
</dbReference>
<comment type="similarity">
    <text evidence="1">Belongs to the CvfB family.</text>
</comment>
<evidence type="ECO:0000259" key="3">
    <source>
        <dbReference type="Pfam" id="PF17783"/>
    </source>
</evidence>
<dbReference type="Pfam" id="PF13509">
    <property type="entry name" value="S1_2"/>
    <property type="match status" value="1"/>
</dbReference>
<dbReference type="InterPro" id="IPR039566">
    <property type="entry name" value="CvfB_S1_st"/>
</dbReference>
<feature type="domain" description="Conserved virulence factor B-like winged helix" evidence="3">
    <location>
        <begin position="223"/>
        <end position="278"/>
    </location>
</feature>
<protein>
    <recommendedName>
        <fullName evidence="6">GntR family transcriptional regulator</fullName>
    </recommendedName>
</protein>
<evidence type="ECO:0000256" key="1">
    <source>
        <dbReference type="PIRNR" id="PIRNR012524"/>
    </source>
</evidence>
<dbReference type="PANTHER" id="PTHR37296:SF1">
    <property type="entry name" value="CONSERVED VIRULENCE FACTOR B"/>
    <property type="match status" value="1"/>
</dbReference>
<sequence>MGNRRLRMGQYNRLKVIKQLDFGIYLDGFEDEILVPKQYVPADIQIGDFLDVFIYRDSEDRAIGTTLEPYGTVGEFVYLTVTMVTSLGVFMDWGLPKDLFIPFKQQRDNMLLGKSFLIFIHLDTKTDRIVGSAKIERFLEEDISELSEGMQVDILPYEYTDMGIKALINQRHLGVLYRDEVFKNIELGKPTVGYIKKIREDQKIDLALVEQSYNRIEGSKSDLYTQLQEAQGFLPFTDKSAPELIYKTFGMSKKDFKKAVGGLLKERKIELKDDGMYLL</sequence>
<dbReference type="RefSeq" id="WP_183971404.1">
    <property type="nucleotide sequence ID" value="NZ_JACIBY010000001.1"/>
</dbReference>
<dbReference type="Pfam" id="PF17783">
    <property type="entry name" value="WHD_CvfB"/>
    <property type="match status" value="1"/>
</dbReference>
<dbReference type="Gene3D" id="1.10.10.10">
    <property type="entry name" value="Winged helix-like DNA-binding domain superfamily/Winged helix DNA-binding domain"/>
    <property type="match status" value="1"/>
</dbReference>
<dbReference type="EMBL" id="JACIBY010000001">
    <property type="protein sequence ID" value="MBB3836647.1"/>
    <property type="molecule type" value="Genomic_DNA"/>
</dbReference>
<proteinExistence type="inferred from homology"/>
<evidence type="ECO:0000313" key="4">
    <source>
        <dbReference type="EMBL" id="MBB3836647.1"/>
    </source>
</evidence>
<dbReference type="Proteomes" id="UP000541352">
    <property type="component" value="Unassembled WGS sequence"/>
</dbReference>
<comment type="caution">
    <text evidence="4">The sequence shown here is derived from an EMBL/GenBank/DDBJ whole genome shotgun (WGS) entry which is preliminary data.</text>
</comment>
<dbReference type="InterPro" id="IPR040764">
    <property type="entry name" value="CvfB_WH"/>
</dbReference>
<accession>A0A7W5ZFZ0</accession>
<evidence type="ECO:0000259" key="2">
    <source>
        <dbReference type="Pfam" id="PF13509"/>
    </source>
</evidence>
<dbReference type="InterPro" id="IPR012340">
    <property type="entry name" value="NA-bd_OB-fold"/>
</dbReference>